<dbReference type="InterPro" id="IPR007110">
    <property type="entry name" value="Ig-like_dom"/>
</dbReference>
<dbReference type="SUPFAM" id="SSF48726">
    <property type="entry name" value="Immunoglobulin"/>
    <property type="match status" value="2"/>
</dbReference>
<reference evidence="2 3" key="1">
    <citation type="submission" date="2021-06" db="EMBL/GenBank/DDBJ databases">
        <title>Caerostris darwini draft genome.</title>
        <authorList>
            <person name="Kono N."/>
            <person name="Arakawa K."/>
        </authorList>
    </citation>
    <scope>NUCLEOTIDE SEQUENCE [LARGE SCALE GENOMIC DNA]</scope>
</reference>
<comment type="caution">
    <text evidence="2">The sequence shown here is derived from an EMBL/GenBank/DDBJ whole genome shotgun (WGS) entry which is preliminary data.</text>
</comment>
<dbReference type="InterPro" id="IPR036179">
    <property type="entry name" value="Ig-like_dom_sf"/>
</dbReference>
<keyword evidence="3" id="KW-1185">Reference proteome</keyword>
<dbReference type="Gene3D" id="2.60.40.10">
    <property type="entry name" value="Immunoglobulins"/>
    <property type="match status" value="2"/>
</dbReference>
<evidence type="ECO:0000313" key="2">
    <source>
        <dbReference type="EMBL" id="GIY66477.1"/>
    </source>
</evidence>
<evidence type="ECO:0000313" key="3">
    <source>
        <dbReference type="Proteomes" id="UP001054837"/>
    </source>
</evidence>
<protein>
    <submittedName>
        <fullName evidence="2">Thrombospondin-1</fullName>
    </submittedName>
</protein>
<accession>A0AAV4V8M3</accession>
<dbReference type="InterPro" id="IPR013783">
    <property type="entry name" value="Ig-like_fold"/>
</dbReference>
<organism evidence="2 3">
    <name type="scientific">Caerostris darwini</name>
    <dbReference type="NCBI Taxonomy" id="1538125"/>
    <lineage>
        <taxon>Eukaryota</taxon>
        <taxon>Metazoa</taxon>
        <taxon>Ecdysozoa</taxon>
        <taxon>Arthropoda</taxon>
        <taxon>Chelicerata</taxon>
        <taxon>Arachnida</taxon>
        <taxon>Araneae</taxon>
        <taxon>Araneomorphae</taxon>
        <taxon>Entelegynae</taxon>
        <taxon>Araneoidea</taxon>
        <taxon>Araneidae</taxon>
        <taxon>Caerostris</taxon>
    </lineage>
</organism>
<dbReference type="Proteomes" id="UP001054837">
    <property type="component" value="Unassembled WGS sequence"/>
</dbReference>
<gene>
    <name evidence="2" type="primary">Thbs1</name>
    <name evidence="2" type="ORF">CDAR_121581</name>
</gene>
<sequence>MDHYLFSFSSGFDMSQLDEYEVHFSFKKNEKSNIDLACAANVVGDIFKEYPRSVLFWTKNGEVLAIDRERMQLGLTELSILELTPQDSGVYLCSIRYAPEVVKPMAVISVAVIPKKPTFEVHEEESVTLTCHGSQLEKIYKDLSQEWFHGKKVYKEFKNSTLIESNVYEIKNVTSNMTGEFECIR</sequence>
<dbReference type="PROSITE" id="PS50835">
    <property type="entry name" value="IG_LIKE"/>
    <property type="match status" value="2"/>
</dbReference>
<name>A0AAV4V8M3_9ARAC</name>
<evidence type="ECO:0000259" key="1">
    <source>
        <dbReference type="PROSITE" id="PS50835"/>
    </source>
</evidence>
<dbReference type="AlphaFoldDB" id="A0AAV4V8M3"/>
<proteinExistence type="predicted"/>
<feature type="domain" description="Ig-like" evidence="1">
    <location>
        <begin position="114"/>
        <end position="185"/>
    </location>
</feature>
<dbReference type="EMBL" id="BPLQ01012604">
    <property type="protein sequence ID" value="GIY66477.1"/>
    <property type="molecule type" value="Genomic_DNA"/>
</dbReference>
<feature type="domain" description="Ig-like" evidence="1">
    <location>
        <begin position="30"/>
        <end position="109"/>
    </location>
</feature>